<dbReference type="Gene3D" id="3.30.160.390">
    <property type="entry name" value="Integrase, DNA-binding domain"/>
    <property type="match status" value="1"/>
</dbReference>
<dbReference type="HOGENOM" id="CLU_2370303_0_0_6"/>
<dbReference type="PANTHER" id="PTHR30629">
    <property type="entry name" value="PROPHAGE INTEGRASE"/>
    <property type="match status" value="1"/>
</dbReference>
<dbReference type="Pfam" id="PF13356">
    <property type="entry name" value="Arm-DNA-bind_3"/>
    <property type="match status" value="1"/>
</dbReference>
<evidence type="ECO:0000313" key="5">
    <source>
        <dbReference type="EMBL" id="AFI90906.1"/>
    </source>
</evidence>
<evidence type="ECO:0000256" key="3">
    <source>
        <dbReference type="SAM" id="MobiDB-lite"/>
    </source>
</evidence>
<dbReference type="InterPro" id="IPR050808">
    <property type="entry name" value="Phage_Integrase"/>
</dbReference>
<evidence type="ECO:0000313" key="6">
    <source>
        <dbReference type="Proteomes" id="UP000008044"/>
    </source>
</evidence>
<name>A0A0H3I5S9_PECPM</name>
<dbReference type="EMBL" id="CP003415">
    <property type="protein sequence ID" value="AFI90906.1"/>
    <property type="molecule type" value="Genomic_DNA"/>
</dbReference>
<dbReference type="GO" id="GO:0015074">
    <property type="term" value="P:DNA integration"/>
    <property type="evidence" value="ECO:0007669"/>
    <property type="project" value="UniProtKB-KW"/>
</dbReference>
<evidence type="ECO:0000256" key="1">
    <source>
        <dbReference type="ARBA" id="ARBA00008857"/>
    </source>
</evidence>
<dbReference type="PATRIC" id="fig|1166016.3.peg.2863"/>
<dbReference type="KEGG" id="pec:W5S_2821"/>
<dbReference type="AlphaFoldDB" id="A0A0H3I5S9"/>
<dbReference type="eggNOG" id="COG0582">
    <property type="taxonomic scope" value="Bacteria"/>
</dbReference>
<feature type="region of interest" description="Disordered" evidence="3">
    <location>
        <begin position="1"/>
        <end position="41"/>
    </location>
</feature>
<dbReference type="InterPro" id="IPR025166">
    <property type="entry name" value="Integrase_DNA_bind_dom"/>
</dbReference>
<dbReference type="STRING" id="1905730.W5S_2821"/>
<comment type="similarity">
    <text evidence="1">Belongs to the 'phage' integrase family.</text>
</comment>
<reference evidence="5 6" key="1">
    <citation type="journal article" date="2012" name="J. Bacteriol.">
        <title>Genome sequence of Pectobacterium sp. strain SCC3193.</title>
        <authorList>
            <person name="Koskinen J.P."/>
            <person name="Laine P."/>
            <person name="Niemi O."/>
            <person name="Nykyri J."/>
            <person name="Harjunpaa H."/>
            <person name="Auvinen P."/>
            <person name="Paulin L."/>
            <person name="Pirhonen M."/>
            <person name="Palva T."/>
            <person name="Holm L."/>
        </authorList>
    </citation>
    <scope>NUCLEOTIDE SEQUENCE [LARGE SCALE GENOMIC DNA]</scope>
    <source>
        <strain evidence="5 6">SCC3193</strain>
    </source>
</reference>
<evidence type="ECO:0000259" key="4">
    <source>
        <dbReference type="Pfam" id="PF13356"/>
    </source>
</evidence>
<evidence type="ECO:0000256" key="2">
    <source>
        <dbReference type="ARBA" id="ARBA00022908"/>
    </source>
</evidence>
<gene>
    <name evidence="5" type="ordered locus">W5S_2821</name>
</gene>
<accession>A0A0H3I5S9</accession>
<dbReference type="PANTHER" id="PTHR30629:SF2">
    <property type="entry name" value="PROPHAGE INTEGRASE INTS-RELATED"/>
    <property type="match status" value="1"/>
</dbReference>
<keyword evidence="2" id="KW-0229">DNA integration</keyword>
<proteinExistence type="inferred from homology"/>
<protein>
    <recommendedName>
        <fullName evidence="4">Integrase DNA-binding domain-containing protein</fullName>
    </recommendedName>
</protein>
<sequence length="95" mass="10837">MSLGPYPEVSLAEARDKARERRKQIRDGINPLEGKHASRAQQEKLAYKKKTFAECATDVIEIKSKELKNKNTSLSGVPRWKPMLIHLLVKRPLAK</sequence>
<dbReference type="Proteomes" id="UP000008044">
    <property type="component" value="Chromosome"/>
</dbReference>
<feature type="domain" description="Integrase DNA-binding" evidence="4">
    <location>
        <begin position="1"/>
        <end position="36"/>
    </location>
</feature>
<dbReference type="InterPro" id="IPR038488">
    <property type="entry name" value="Integrase_DNA-bd_sf"/>
</dbReference>
<organism evidence="5 6">
    <name type="scientific">Pectobacterium parmentieri</name>
    <dbReference type="NCBI Taxonomy" id="1905730"/>
    <lineage>
        <taxon>Bacteria</taxon>
        <taxon>Pseudomonadati</taxon>
        <taxon>Pseudomonadota</taxon>
        <taxon>Gammaproteobacteria</taxon>
        <taxon>Enterobacterales</taxon>
        <taxon>Pectobacteriaceae</taxon>
        <taxon>Pectobacterium</taxon>
    </lineage>
</organism>